<sequence length="73" mass="7674">MTTTTPAGAPAREATLEDALLAVELELMRTPALARLNGARRREISRGILDALNARGVLAGITDPQVQPLLLAA</sequence>
<organism evidence="1 2">
    <name type="scientific">Arthrobacter terrae</name>
    <dbReference type="NCBI Taxonomy" id="2935737"/>
    <lineage>
        <taxon>Bacteria</taxon>
        <taxon>Bacillati</taxon>
        <taxon>Actinomycetota</taxon>
        <taxon>Actinomycetes</taxon>
        <taxon>Micrococcales</taxon>
        <taxon>Micrococcaceae</taxon>
        <taxon>Arthrobacter</taxon>
    </lineage>
</organism>
<name>A0A931CKY7_9MICC</name>
<dbReference type="Proteomes" id="UP000655366">
    <property type="component" value="Unassembled WGS sequence"/>
</dbReference>
<gene>
    <name evidence="1" type="ORF">IV500_05480</name>
</gene>
<protein>
    <submittedName>
        <fullName evidence="1">Uncharacterized protein</fullName>
    </submittedName>
</protein>
<evidence type="ECO:0000313" key="1">
    <source>
        <dbReference type="EMBL" id="MBG0738872.1"/>
    </source>
</evidence>
<keyword evidence="2" id="KW-1185">Reference proteome</keyword>
<proteinExistence type="predicted"/>
<reference evidence="1 2" key="1">
    <citation type="submission" date="2020-11" db="EMBL/GenBank/DDBJ databases">
        <title>Arthrobacter antarcticus sp. nov., isolated from Antarctic Soil.</title>
        <authorList>
            <person name="Li J."/>
        </authorList>
    </citation>
    <scope>NUCLEOTIDE SEQUENCE [LARGE SCALE GENOMIC DNA]</scope>
    <source>
        <strain evidence="1 2">Z1-20</strain>
    </source>
</reference>
<accession>A0A931CKY7</accession>
<dbReference type="RefSeq" id="WP_196395829.1">
    <property type="nucleotide sequence ID" value="NZ_JADNYM010000006.1"/>
</dbReference>
<dbReference type="EMBL" id="JADNYM010000006">
    <property type="protein sequence ID" value="MBG0738872.1"/>
    <property type="molecule type" value="Genomic_DNA"/>
</dbReference>
<comment type="caution">
    <text evidence="1">The sequence shown here is derived from an EMBL/GenBank/DDBJ whole genome shotgun (WGS) entry which is preliminary data.</text>
</comment>
<dbReference type="AlphaFoldDB" id="A0A931CKY7"/>
<evidence type="ECO:0000313" key="2">
    <source>
        <dbReference type="Proteomes" id="UP000655366"/>
    </source>
</evidence>